<dbReference type="EMBL" id="JBJUIK010000011">
    <property type="protein sequence ID" value="KAL3512034.1"/>
    <property type="molecule type" value="Genomic_DNA"/>
</dbReference>
<sequence length="128" mass="14302">MCPSSHLLGRTRLLKLSAILFLLFNNVSVASSSNKVCTITRATEESHHDLHYRRAANSSNMDSGKLDVQNREWFKKIKHGSVLQSVFKLLDAGFFNDTKVLEIEKGAMEFNIPIIRANRKLVASVNGG</sequence>
<gene>
    <name evidence="2" type="ORF">ACH5RR_024751</name>
</gene>
<accession>A0ABD2Z0A3</accession>
<feature type="signal peptide" evidence="1">
    <location>
        <begin position="1"/>
        <end position="32"/>
    </location>
</feature>
<dbReference type="Proteomes" id="UP001630127">
    <property type="component" value="Unassembled WGS sequence"/>
</dbReference>
<keyword evidence="3" id="KW-1185">Reference proteome</keyword>
<evidence type="ECO:0000313" key="2">
    <source>
        <dbReference type="EMBL" id="KAL3512034.1"/>
    </source>
</evidence>
<protein>
    <submittedName>
        <fullName evidence="2">Uncharacterized protein</fullName>
    </submittedName>
</protein>
<feature type="chain" id="PRO_5044750473" evidence="1">
    <location>
        <begin position="33"/>
        <end position="128"/>
    </location>
</feature>
<proteinExistence type="predicted"/>
<name>A0ABD2Z0A3_9GENT</name>
<comment type="caution">
    <text evidence="2">The sequence shown here is derived from an EMBL/GenBank/DDBJ whole genome shotgun (WGS) entry which is preliminary data.</text>
</comment>
<reference evidence="2 3" key="1">
    <citation type="submission" date="2024-11" db="EMBL/GenBank/DDBJ databases">
        <title>A near-complete genome assembly of Cinchona calisaya.</title>
        <authorList>
            <person name="Lian D.C."/>
            <person name="Zhao X.W."/>
            <person name="Wei L."/>
        </authorList>
    </citation>
    <scope>NUCLEOTIDE SEQUENCE [LARGE SCALE GENOMIC DNA]</scope>
    <source>
        <tissue evidence="2">Nenye</tissue>
    </source>
</reference>
<evidence type="ECO:0000256" key="1">
    <source>
        <dbReference type="SAM" id="SignalP"/>
    </source>
</evidence>
<keyword evidence="1" id="KW-0732">Signal</keyword>
<evidence type="ECO:0000313" key="3">
    <source>
        <dbReference type="Proteomes" id="UP001630127"/>
    </source>
</evidence>
<dbReference type="AlphaFoldDB" id="A0ABD2Z0A3"/>
<organism evidence="2 3">
    <name type="scientific">Cinchona calisaya</name>
    <dbReference type="NCBI Taxonomy" id="153742"/>
    <lineage>
        <taxon>Eukaryota</taxon>
        <taxon>Viridiplantae</taxon>
        <taxon>Streptophyta</taxon>
        <taxon>Embryophyta</taxon>
        <taxon>Tracheophyta</taxon>
        <taxon>Spermatophyta</taxon>
        <taxon>Magnoliopsida</taxon>
        <taxon>eudicotyledons</taxon>
        <taxon>Gunneridae</taxon>
        <taxon>Pentapetalae</taxon>
        <taxon>asterids</taxon>
        <taxon>lamiids</taxon>
        <taxon>Gentianales</taxon>
        <taxon>Rubiaceae</taxon>
        <taxon>Cinchonoideae</taxon>
        <taxon>Cinchoneae</taxon>
        <taxon>Cinchona</taxon>
    </lineage>
</organism>